<feature type="transmembrane region" description="Helical" evidence="19">
    <location>
        <begin position="858"/>
        <end position="881"/>
    </location>
</feature>
<dbReference type="GO" id="GO:0038039">
    <property type="term" value="C:G protein-coupled receptor heterodimeric complex"/>
    <property type="evidence" value="ECO:0007669"/>
    <property type="project" value="TreeGrafter"/>
</dbReference>
<dbReference type="InterPro" id="IPR001828">
    <property type="entry name" value="ANF_lig-bd_rcpt"/>
</dbReference>
<keyword evidence="24" id="KW-1185">Reference proteome</keyword>
<dbReference type="OrthoDB" id="2150267at2759"/>
<evidence type="ECO:0000256" key="8">
    <source>
        <dbReference type="ARBA" id="ARBA00023040"/>
    </source>
</evidence>
<evidence type="ECO:0000259" key="22">
    <source>
        <dbReference type="PROSITE" id="PS50259"/>
    </source>
</evidence>
<dbReference type="GO" id="GO:0004965">
    <property type="term" value="F:G protein-coupled GABA receptor activity"/>
    <property type="evidence" value="ECO:0007669"/>
    <property type="project" value="InterPro"/>
</dbReference>
<evidence type="ECO:0000256" key="5">
    <source>
        <dbReference type="ARBA" id="ARBA00022729"/>
    </source>
</evidence>
<dbReference type="Pfam" id="PF01094">
    <property type="entry name" value="ANF_receptor"/>
    <property type="match status" value="1"/>
</dbReference>
<dbReference type="PRINTS" id="PR00248">
    <property type="entry name" value="GPCRMGR"/>
</dbReference>
<dbReference type="FunFam" id="3.40.50.2300:FF:000072">
    <property type="entry name" value="Gamma-aminobutyric acid type B receptor subunit 2"/>
    <property type="match status" value="1"/>
</dbReference>
<dbReference type="AlphaFoldDB" id="A0A9Q1HI89"/>
<dbReference type="PRINTS" id="PR01176">
    <property type="entry name" value="GABABRECEPTR"/>
</dbReference>
<feature type="domain" description="G-protein coupled receptors family 3 profile" evidence="22">
    <location>
        <begin position="768"/>
        <end position="957"/>
    </location>
</feature>
<gene>
    <name evidence="23" type="ORF">HOLleu_08896</name>
</gene>
<dbReference type="InterPro" id="IPR001304">
    <property type="entry name" value="C-type_lectin-like"/>
</dbReference>
<evidence type="ECO:0000313" key="23">
    <source>
        <dbReference type="EMBL" id="KAJ8045808.1"/>
    </source>
</evidence>
<dbReference type="GO" id="GO:0045211">
    <property type="term" value="C:postsynaptic membrane"/>
    <property type="evidence" value="ECO:0007669"/>
    <property type="project" value="UniProtKB-SubCell"/>
</dbReference>
<sequence>MDSTTSILLVTLATAAFSIEGMTTPLPYPDGGLTGTSVFPSSLASNQVTDLPALDNTTSMELNGDGVLKGTTVFPSSLASNQVTDLPALDNASSMEYYTYEANTTDVEKIPVYLAGFFSTGERWDGSGMVLAADLAVDHVNESPGVLKGYELHIEWKDSKCNSADGIWQFYRHLIEEPKKIMLFGPPCSVDVEPVAETSHNANLVTLSYSASSPALSNRRLYPYFYRTYKTDIIFNLPRIWLLNHFNWTRFGSLSENHDLFALTNNDLFELLPRNEISVEVSEIFDGHVTSRQIEILKERDIRIFIVGTYENAARSLFCQVYKNQLYGKGYVWILPGWYAPQWWQNGDPDGGCTKDEMQIAVEESLYLSMEVSNLTDTPEEVTLAGISANQYQRQLREKMALHDHDPKYEGIKFSLSGLEPFSYDAVWAVALTLNRTVNELAKTCNCSTERWNFNDSDTEMAGKNCSCKRLEDFTYDDVELGSLLFQEMGKTNFKGVSGPISFPSDDRVGVSKIEQLQARCDDGWLMYNFSCYLFVNEQKNWNDARKHCQAVKSEKPSYLVSILSEEEFKFLQKSRTSEWFIGLKYDMTLEKLIWVDAPNKEVNWSPESFIADDVGVEHCYVWNIPAQNWKPYDCDQPHPFICRTRTDFEERIILTISSDGKKVGDPVWYHEFVWHDDAVPLDRTPPVEEGLRIGTYIGLAVCAFLGIVMALVFLIFNICARNHRFVKLSSPNMNNLIVAGCVLIYASICILGLDVVHPRIDRIRAYCMLRIWLISIGFVLGFGALFSKTWRVYRVSNLDKGAKRVEIRDSRLFGLVGVLLIVDVIILTLWHFIDPLFYVRVNLHDGLFVMLCNCRHLSVWASLLLVYKGVILVFGVFLAWETRNVKIPALNDSKSIGICIYNTMVICAVAVGMTLAFPKEPGLQYLTTSIAMIFCTTFTLLVVFVPKIVFVYKHPKADRKVSTTLSPSSPATIDSVVSANDEVPGSRGQGSIIVRTINFIKSSKIHANEDSKDSPKELPGTDINLNERCRKTPVTIIKTNDLEIYEE</sequence>
<dbReference type="PROSITE" id="PS50259">
    <property type="entry name" value="G_PROTEIN_RECEP_F3_4"/>
    <property type="match status" value="1"/>
</dbReference>
<evidence type="ECO:0000256" key="17">
    <source>
        <dbReference type="ARBA" id="ARBA00073785"/>
    </source>
</evidence>
<name>A0A9Q1HI89_HOLLE</name>
<evidence type="ECO:0000256" key="16">
    <source>
        <dbReference type="ARBA" id="ARBA00034104"/>
    </source>
</evidence>
<dbReference type="Proteomes" id="UP001152320">
    <property type="component" value="Chromosome 3"/>
</dbReference>
<keyword evidence="11" id="KW-1015">Disulfide bond</keyword>
<dbReference type="InterPro" id="IPR016186">
    <property type="entry name" value="C-type_lectin-like/link_sf"/>
</dbReference>
<feature type="transmembrane region" description="Helical" evidence="19">
    <location>
        <begin position="694"/>
        <end position="717"/>
    </location>
</feature>
<dbReference type="Pfam" id="PF00059">
    <property type="entry name" value="Lectin_C"/>
    <property type="match status" value="1"/>
</dbReference>
<dbReference type="CDD" id="cd06366">
    <property type="entry name" value="PBP1_GABAb_receptor"/>
    <property type="match status" value="1"/>
</dbReference>
<feature type="transmembrane region" description="Helical" evidence="19">
    <location>
        <begin position="931"/>
        <end position="953"/>
    </location>
</feature>
<evidence type="ECO:0000313" key="24">
    <source>
        <dbReference type="Proteomes" id="UP001152320"/>
    </source>
</evidence>
<dbReference type="InterPro" id="IPR016187">
    <property type="entry name" value="CTDL_fold"/>
</dbReference>
<comment type="caution">
    <text evidence="23">The sequence shown here is derived from an EMBL/GenBank/DDBJ whole genome shotgun (WGS) entry which is preliminary data.</text>
</comment>
<keyword evidence="14" id="KW-0807">Transducer</keyword>
<feature type="transmembrane region" description="Helical" evidence="19">
    <location>
        <begin position="813"/>
        <end position="834"/>
    </location>
</feature>
<evidence type="ECO:0000256" key="12">
    <source>
        <dbReference type="ARBA" id="ARBA00023170"/>
    </source>
</evidence>
<dbReference type="Gene3D" id="3.10.100.10">
    <property type="entry name" value="Mannose-Binding Protein A, subunit A"/>
    <property type="match status" value="1"/>
</dbReference>
<reference evidence="23" key="1">
    <citation type="submission" date="2021-10" db="EMBL/GenBank/DDBJ databases">
        <title>Tropical sea cucumber genome reveals ecological adaptation and Cuvierian tubules defense mechanism.</title>
        <authorList>
            <person name="Chen T."/>
        </authorList>
    </citation>
    <scope>NUCLEOTIDE SEQUENCE</scope>
    <source>
        <strain evidence="23">Nanhai2018</strain>
        <tissue evidence="23">Muscle</tissue>
    </source>
</reference>
<organism evidence="23 24">
    <name type="scientific">Holothuria leucospilota</name>
    <name type="common">Black long sea cucumber</name>
    <name type="synonym">Mertensiothuria leucospilota</name>
    <dbReference type="NCBI Taxonomy" id="206669"/>
    <lineage>
        <taxon>Eukaryota</taxon>
        <taxon>Metazoa</taxon>
        <taxon>Echinodermata</taxon>
        <taxon>Eleutherozoa</taxon>
        <taxon>Echinozoa</taxon>
        <taxon>Holothuroidea</taxon>
        <taxon>Aspidochirotacea</taxon>
        <taxon>Aspidochirotida</taxon>
        <taxon>Holothuriidae</taxon>
        <taxon>Holothuria</taxon>
    </lineage>
</organism>
<evidence type="ECO:0000256" key="11">
    <source>
        <dbReference type="ARBA" id="ARBA00023157"/>
    </source>
</evidence>
<keyword evidence="3" id="KW-0597">Phosphoprotein</keyword>
<evidence type="ECO:0000256" key="4">
    <source>
        <dbReference type="ARBA" id="ARBA00022692"/>
    </source>
</evidence>
<keyword evidence="8" id="KW-0297">G-protein coupled receptor</keyword>
<evidence type="ECO:0000256" key="2">
    <source>
        <dbReference type="ARBA" id="ARBA00022475"/>
    </source>
</evidence>
<feature type="transmembrane region" description="Helical" evidence="19">
    <location>
        <begin position="737"/>
        <end position="758"/>
    </location>
</feature>
<evidence type="ECO:0000256" key="14">
    <source>
        <dbReference type="ARBA" id="ARBA00023224"/>
    </source>
</evidence>
<dbReference type="InterPro" id="IPR028082">
    <property type="entry name" value="Peripla_BP_I"/>
</dbReference>
<evidence type="ECO:0000256" key="20">
    <source>
        <dbReference type="SAM" id="SignalP"/>
    </source>
</evidence>
<dbReference type="InterPro" id="IPR002455">
    <property type="entry name" value="GPCR3_GABA-B"/>
</dbReference>
<evidence type="ECO:0000256" key="7">
    <source>
        <dbReference type="ARBA" id="ARBA00023018"/>
    </source>
</evidence>
<dbReference type="SUPFAM" id="SSF56436">
    <property type="entry name" value="C-type lectin-like"/>
    <property type="match status" value="1"/>
</dbReference>
<evidence type="ECO:0000256" key="3">
    <source>
        <dbReference type="ARBA" id="ARBA00022553"/>
    </source>
</evidence>
<keyword evidence="5 20" id="KW-0732">Signal</keyword>
<keyword evidence="13" id="KW-0325">Glycoprotein</keyword>
<feature type="signal peptide" evidence="20">
    <location>
        <begin position="1"/>
        <end position="18"/>
    </location>
</feature>
<evidence type="ECO:0000256" key="19">
    <source>
        <dbReference type="SAM" id="Phobius"/>
    </source>
</evidence>
<dbReference type="CDD" id="cd15047">
    <property type="entry name" value="7tmC_GABA-B-like"/>
    <property type="match status" value="1"/>
</dbReference>
<feature type="transmembrane region" description="Helical" evidence="19">
    <location>
        <begin position="764"/>
        <end position="787"/>
    </location>
</feature>
<evidence type="ECO:0000256" key="6">
    <source>
        <dbReference type="ARBA" id="ARBA00022989"/>
    </source>
</evidence>
<evidence type="ECO:0000256" key="13">
    <source>
        <dbReference type="ARBA" id="ARBA00023180"/>
    </source>
</evidence>
<dbReference type="PROSITE" id="PS50041">
    <property type="entry name" value="C_TYPE_LECTIN_2"/>
    <property type="match status" value="1"/>
</dbReference>
<protein>
    <recommendedName>
        <fullName evidence="17">Gamma-aminobutyric acid type B receptor subunit 2</fullName>
    </recommendedName>
    <alternativeName>
        <fullName evidence="18">G-protein coupled receptor 51</fullName>
    </alternativeName>
</protein>
<dbReference type="EMBL" id="JAIZAY010000003">
    <property type="protein sequence ID" value="KAJ8045808.1"/>
    <property type="molecule type" value="Genomic_DNA"/>
</dbReference>
<dbReference type="PRINTS" id="PR01177">
    <property type="entry name" value="GABAB1RECPTR"/>
</dbReference>
<dbReference type="PANTHER" id="PTHR10519">
    <property type="entry name" value="GABA-B RECEPTOR"/>
    <property type="match status" value="1"/>
</dbReference>
<keyword evidence="15" id="KW-0628">Postsynaptic cell membrane</keyword>
<feature type="domain" description="C-type lectin" evidence="21">
    <location>
        <begin position="528"/>
        <end position="644"/>
    </location>
</feature>
<keyword evidence="9" id="KW-0175">Coiled coil</keyword>
<dbReference type="InterPro" id="IPR017978">
    <property type="entry name" value="GPCR_3_C"/>
</dbReference>
<dbReference type="InterPro" id="IPR000337">
    <property type="entry name" value="GPCR_3"/>
</dbReference>
<evidence type="ECO:0000256" key="1">
    <source>
        <dbReference type="ARBA" id="ARBA00008991"/>
    </source>
</evidence>
<dbReference type="Gene3D" id="3.40.50.2300">
    <property type="match status" value="2"/>
</dbReference>
<keyword evidence="6 19" id="KW-1133">Transmembrane helix</keyword>
<evidence type="ECO:0000256" key="18">
    <source>
        <dbReference type="ARBA" id="ARBA00083903"/>
    </source>
</evidence>
<keyword evidence="10 19" id="KW-0472">Membrane</keyword>
<dbReference type="PANTHER" id="PTHR10519:SF20">
    <property type="entry name" value="G-PROTEIN COUPLED RECEPTOR 156-RELATED"/>
    <property type="match status" value="1"/>
</dbReference>
<comment type="similarity">
    <text evidence="1">Belongs to the G-protein coupled receptor 3 family. GABA-B receptor subfamily.</text>
</comment>
<keyword evidence="12 23" id="KW-0675">Receptor</keyword>
<dbReference type="FunFam" id="3.40.50.2300:FF:000063">
    <property type="entry name" value="Gamma-aminobutyric acid type B receptor subunit"/>
    <property type="match status" value="1"/>
</dbReference>
<dbReference type="SUPFAM" id="SSF53822">
    <property type="entry name" value="Periplasmic binding protein-like I"/>
    <property type="match status" value="1"/>
</dbReference>
<evidence type="ECO:0000256" key="10">
    <source>
        <dbReference type="ARBA" id="ARBA00023136"/>
    </source>
</evidence>
<dbReference type="SMART" id="SM00034">
    <property type="entry name" value="CLECT"/>
    <property type="match status" value="1"/>
</dbReference>
<feature type="transmembrane region" description="Helical" evidence="19">
    <location>
        <begin position="901"/>
        <end position="919"/>
    </location>
</feature>
<comment type="subcellular location">
    <subcellularLocation>
        <location evidence="16">Postsynaptic cell membrane</location>
        <topology evidence="16">Multi-pass membrane protein</topology>
    </subcellularLocation>
</comment>
<evidence type="ECO:0000259" key="21">
    <source>
        <dbReference type="PROSITE" id="PS50041"/>
    </source>
</evidence>
<keyword evidence="7" id="KW-0770">Synapse</keyword>
<proteinExistence type="inferred from homology"/>
<keyword evidence="4 19" id="KW-0812">Transmembrane</keyword>
<dbReference type="Pfam" id="PF00003">
    <property type="entry name" value="7tm_3"/>
    <property type="match status" value="1"/>
</dbReference>
<feature type="chain" id="PRO_5040175165" description="Gamma-aminobutyric acid type B receptor subunit 2" evidence="20">
    <location>
        <begin position="19"/>
        <end position="1048"/>
    </location>
</feature>
<dbReference type="GO" id="GO:0007214">
    <property type="term" value="P:gamma-aminobutyric acid signaling pathway"/>
    <property type="evidence" value="ECO:0007669"/>
    <property type="project" value="TreeGrafter"/>
</dbReference>
<keyword evidence="2" id="KW-1003">Cell membrane</keyword>
<accession>A0A9Q1HI89</accession>
<dbReference type="CDD" id="cd00037">
    <property type="entry name" value="CLECT"/>
    <property type="match status" value="1"/>
</dbReference>
<evidence type="ECO:0000256" key="9">
    <source>
        <dbReference type="ARBA" id="ARBA00023054"/>
    </source>
</evidence>
<evidence type="ECO:0000256" key="15">
    <source>
        <dbReference type="ARBA" id="ARBA00023257"/>
    </source>
</evidence>